<dbReference type="SUPFAM" id="SSF52540">
    <property type="entry name" value="P-loop containing nucleoside triphosphate hydrolases"/>
    <property type="match status" value="1"/>
</dbReference>
<gene>
    <name evidence="3" type="ORF">Bathy06g00280</name>
</gene>
<dbReference type="InterPro" id="IPR036873">
    <property type="entry name" value="Rhodanese-like_dom_sf"/>
</dbReference>
<dbReference type="OrthoDB" id="25921at2759"/>
<dbReference type="KEGG" id="bpg:Bathy06g00280"/>
<dbReference type="InterPro" id="IPR001763">
    <property type="entry name" value="Rhodanese-like_dom"/>
</dbReference>
<dbReference type="EMBL" id="FO082273">
    <property type="protein sequence ID" value="CCO17301.1"/>
    <property type="molecule type" value="Genomic_DNA"/>
</dbReference>
<name>K8EGZ0_9CHLO</name>
<evidence type="ECO:0000313" key="3">
    <source>
        <dbReference type="EMBL" id="CCO17301.1"/>
    </source>
</evidence>
<sequence length="663" mass="75915">MNTCVISDLPPLNNSSSLRFFTILASKEGALAKKNTSSSFSLEDVEEVEEEEEEFNDEEEEIDEEEEEDDDDDDETERRWMEDERITNATRIDVRELTDTLYDENTNEINLTTARSKSYLKKIQMQGGSSNQSTEEESKSCSKEVREEERTLIIFYEPAETSEEDEEEEKNTSDKDANNNDTNTNRSEKNENNARRRARRRQRNRSVFVPFYIAHVFRRCGHTGPIKVLLKEEKKKKRRGSTKEEDEEEEARRSVSSVSGIYDERIASVYDLLQNLTTQRLQVIDTRSEALFLGKVRRGAKTGPSSKNGGVDRAGHIPSSINVPHSRLRPFDNEHNIAIFEDRGVDMSAPCAVIGEQRCSSAPFVAAMLENLGLKEVFIVESGVRAWRCEDGGSYPLFNPRTDSSSKGRVLVWSVTRGRSTALERAFAQHPKIMVMHELLTEPYLKENTPDNYEKIKNGQQTLNVSSSGCSYASVMELMMTDYSSQGKPYYLCKELSCYFDEEKCTDEWLLSFHHVILVRNPSDALKSFYRVGLNNAVAESLYFDPSESGFKECQKIVERLDRIKGKYMVVDADLDLMANPEGTLKQICAFSSIAFSKNMLSWEPKELDSWKKFRGWHTDAVNSTELKAPVRSESFELADYPKEVFTAVEEAMPYYTFCIKRR</sequence>
<feature type="compositionally biased region" description="Acidic residues" evidence="1">
    <location>
        <begin position="43"/>
        <end position="75"/>
    </location>
</feature>
<dbReference type="GeneID" id="19015008"/>
<dbReference type="RefSeq" id="XP_007512701.1">
    <property type="nucleotide sequence ID" value="XM_007512639.1"/>
</dbReference>
<evidence type="ECO:0000313" key="4">
    <source>
        <dbReference type="Proteomes" id="UP000198341"/>
    </source>
</evidence>
<feature type="region of interest" description="Disordered" evidence="1">
    <location>
        <begin position="123"/>
        <end position="201"/>
    </location>
</feature>
<dbReference type="PANTHER" id="PTHR48419:SF1">
    <property type="entry name" value="SULFOTRANSFERASE DOMAIN-CONTAINING PROTEIN"/>
    <property type="match status" value="1"/>
</dbReference>
<evidence type="ECO:0000256" key="1">
    <source>
        <dbReference type="SAM" id="MobiDB-lite"/>
    </source>
</evidence>
<dbReference type="PANTHER" id="PTHR48419">
    <property type="entry name" value="SULFOTRANSFERASE DOMAIN-CONTAINING PROTEIN"/>
    <property type="match status" value="1"/>
</dbReference>
<dbReference type="Pfam" id="PF19798">
    <property type="entry name" value="Sulfotransfer_5"/>
    <property type="match status" value="1"/>
</dbReference>
<dbReference type="Proteomes" id="UP000198341">
    <property type="component" value="Chromosome 6"/>
</dbReference>
<dbReference type="PROSITE" id="PS50206">
    <property type="entry name" value="RHODANESE_3"/>
    <property type="match status" value="1"/>
</dbReference>
<feature type="compositionally biased region" description="Basic and acidic residues" evidence="1">
    <location>
        <begin position="76"/>
        <end position="85"/>
    </location>
</feature>
<feature type="region of interest" description="Disordered" evidence="1">
    <location>
        <begin position="234"/>
        <end position="254"/>
    </location>
</feature>
<dbReference type="InterPro" id="IPR053226">
    <property type="entry name" value="Pyrrolopyrazine_biosynth_F"/>
</dbReference>
<feature type="region of interest" description="Disordered" evidence="1">
    <location>
        <begin position="32"/>
        <end position="85"/>
    </location>
</feature>
<proteinExistence type="predicted"/>
<dbReference type="AlphaFoldDB" id="K8EGZ0"/>
<dbReference type="SUPFAM" id="SSF52821">
    <property type="entry name" value="Rhodanese/Cell cycle control phosphatase"/>
    <property type="match status" value="1"/>
</dbReference>
<dbReference type="SMART" id="SM00450">
    <property type="entry name" value="RHOD"/>
    <property type="match status" value="1"/>
</dbReference>
<organism evidence="3 4">
    <name type="scientific">Bathycoccus prasinos</name>
    <dbReference type="NCBI Taxonomy" id="41875"/>
    <lineage>
        <taxon>Eukaryota</taxon>
        <taxon>Viridiplantae</taxon>
        <taxon>Chlorophyta</taxon>
        <taxon>Mamiellophyceae</taxon>
        <taxon>Mamiellales</taxon>
        <taxon>Bathycoccaceae</taxon>
        <taxon>Bathycoccus</taxon>
    </lineage>
</organism>
<dbReference type="Gene3D" id="3.40.50.300">
    <property type="entry name" value="P-loop containing nucleotide triphosphate hydrolases"/>
    <property type="match status" value="1"/>
</dbReference>
<protein>
    <submittedName>
        <fullName evidence="3">COG1064: Zn-dependent alcohol dehydrogenases (ISS)</fullName>
    </submittedName>
</protein>
<feature type="region of interest" description="Disordered" evidence="1">
    <location>
        <begin position="301"/>
        <end position="326"/>
    </location>
</feature>
<keyword evidence="4" id="KW-1185">Reference proteome</keyword>
<dbReference type="eggNOG" id="ENOG502S4EU">
    <property type="taxonomic scope" value="Eukaryota"/>
</dbReference>
<evidence type="ECO:0000259" key="2">
    <source>
        <dbReference type="PROSITE" id="PS50206"/>
    </source>
</evidence>
<dbReference type="Gene3D" id="3.40.250.10">
    <property type="entry name" value="Rhodanese-like domain"/>
    <property type="match status" value="1"/>
</dbReference>
<accession>K8EGZ0</accession>
<feature type="domain" description="Rhodanese" evidence="2">
    <location>
        <begin position="277"/>
        <end position="390"/>
    </location>
</feature>
<reference evidence="3 4" key="1">
    <citation type="submission" date="2011-10" db="EMBL/GenBank/DDBJ databases">
        <authorList>
            <person name="Genoscope - CEA"/>
        </authorList>
    </citation>
    <scope>NUCLEOTIDE SEQUENCE [LARGE SCALE GENOMIC DNA]</scope>
    <source>
        <strain evidence="3 4">RCC 1105</strain>
    </source>
</reference>
<feature type="compositionally biased region" description="Acidic residues" evidence="1">
    <location>
        <begin position="160"/>
        <end position="169"/>
    </location>
</feature>
<dbReference type="InterPro" id="IPR027417">
    <property type="entry name" value="P-loop_NTPase"/>
</dbReference>
<dbReference type="Pfam" id="PF00581">
    <property type="entry name" value="Rhodanese"/>
    <property type="match status" value="1"/>
</dbReference>
<feature type="compositionally biased region" description="Basic and acidic residues" evidence="1">
    <location>
        <begin position="136"/>
        <end position="151"/>
    </location>
</feature>